<dbReference type="Gene3D" id="3.30.70.1430">
    <property type="entry name" value="Multidrug efflux transporter AcrB pore domain"/>
    <property type="match status" value="2"/>
</dbReference>
<evidence type="ECO:0000313" key="2">
    <source>
        <dbReference type="EMBL" id="EPN59040.1"/>
    </source>
</evidence>
<protein>
    <submittedName>
        <fullName evidence="2">AcrB/AcrD/AcrF family protein</fullName>
    </submittedName>
</protein>
<feature type="transmembrane region" description="Helical" evidence="1">
    <location>
        <begin position="435"/>
        <end position="454"/>
    </location>
</feature>
<dbReference type="SUPFAM" id="SSF82866">
    <property type="entry name" value="Multidrug efflux transporter AcrB transmembrane domain"/>
    <property type="match status" value="2"/>
</dbReference>
<feature type="transmembrane region" description="Helical" evidence="1">
    <location>
        <begin position="466"/>
        <end position="493"/>
    </location>
</feature>
<dbReference type="Gene3D" id="1.20.1640.10">
    <property type="entry name" value="Multidrug efflux transporter AcrB transmembrane domain"/>
    <property type="match status" value="2"/>
</dbReference>
<keyword evidence="1" id="KW-0812">Transmembrane</keyword>
<feature type="non-terminal residue" evidence="2">
    <location>
        <position position="926"/>
    </location>
</feature>
<proteinExistence type="predicted"/>
<accession>S6W5G9</accession>
<dbReference type="InterPro" id="IPR027463">
    <property type="entry name" value="AcrB_DN_DC_subdom"/>
</dbReference>
<dbReference type="Gene3D" id="3.30.2090.10">
    <property type="entry name" value="Multidrug efflux transporter AcrB TolC docking domain, DN and DC subdomains"/>
    <property type="match status" value="2"/>
</dbReference>
<feature type="transmembrane region" description="Helical" evidence="1">
    <location>
        <begin position="906"/>
        <end position="922"/>
    </location>
</feature>
<feature type="transmembrane region" description="Helical" evidence="1">
    <location>
        <begin position="334"/>
        <end position="354"/>
    </location>
</feature>
<dbReference type="Proteomes" id="UP000015729">
    <property type="component" value="Unassembled WGS sequence"/>
</dbReference>
<sequence length="926" mass="101857">MKGNFNLSEWAIKHQSFVWYLMFVALLMGVFSYMKLGREEDPSFTIKTMIIQTRWPGATVDETLEQVTDRIEKKLEELDSLDYVKSYTRPGESTVFVYLRDTTNAKAIPEIWYQVRKKVDDIRGQFPQGLQGPSFNDEFGDVYGSIYAFTADGFSMRQLRDYVEKVRADIREVPGLGKVEMIGQQDEVLYLNFSTRKLAALGIDQSQVVQSLQSQNAVTPAGVIEAGPERISVRTSGQFASEKDLAAVNLRINDRFYRLSDIADITRGYTDPPKPLFRFNGKPAIGLSIAMQKGGNIQAFGKALHERMDATTAELPVGIGVHKVSDQAEVVNKAVGGFTSALFEAVIIVLLVSFVSLGFRAGLVVACSIPLVLAMVFVFMEYSGITMQRISLGALIIALGLLVDDAMITVEMMVTRLEMGETKEQAATYAYTSTAFPMLTGTLVTVAGFVPIGLNNSSAGEYTFTLFAVIAVAMLVSWVVAVLFAPVIGVHILSANIKPKSEEPGRIGRAFNSSMLWAMRHRWLAIGITVGLFAASLFSMQFVQNQFFPSSDRPEILVDLNLPQNASINETRKVVDRFEASLKDDPDIERWSTYIGQGSVRFYLPLDQQLENPFYAQLVIVSKGLEERGALTARLQKRLRDDFVGIGSYVQALEMGPPVGRPLQYRVSGESIDKVRQHAIELATLLDHNPHVGEVIYDWNEPGKVLRIDINQDKARQLGLSSEDVAKLMNSVVSGSTVTQVRDDIYLINVVGRAEDAERGTPETLQNLQIVTPTGTSIPLLAFATVGYELEQPLVWRRDRKPTITVKGSVRDEIQPTDLVNQLKPEIDKFAAGLPVGYKVATGGTVEESSKAQGPIASVAPLMLFLMATFLMIQLHSVQKMFLVASVAPLGLIGVVLALIPTGTPLGFVAILGVLALIGIIIRNSV</sequence>
<reference evidence="2 3" key="1">
    <citation type="journal article" date="2013" name="PLoS Pathog.">
        <title>Genomic analysis of the Kiwifruit pathogen Pseudomonas syringae pv. actinidiae provides insight into the origins of an emergent plant disease.</title>
        <authorList>
            <person name="McCann H.C."/>
            <person name="Rikkerink E.H."/>
            <person name="Bertels F."/>
            <person name="Fiers M."/>
            <person name="Lu A."/>
            <person name="Rees-George J."/>
            <person name="Andersen M.T."/>
            <person name="Gleave A.P."/>
            <person name="Haubold B."/>
            <person name="Wohlers M.W."/>
            <person name="Guttman D.S."/>
            <person name="Wang P.W."/>
            <person name="Straub C."/>
            <person name="Vanneste J.L."/>
            <person name="Rainey P.B."/>
            <person name="Templeton M.D."/>
        </authorList>
    </citation>
    <scope>NUCLEOTIDE SEQUENCE [LARGE SCALE GENOMIC DNA]</scope>
    <source>
        <strain evidence="2 3">ICMP 18807</strain>
    </source>
</reference>
<feature type="transmembrane region" description="Helical" evidence="1">
    <location>
        <begin position="392"/>
        <end position="414"/>
    </location>
</feature>
<dbReference type="PANTHER" id="PTHR32063:SF64">
    <property type="entry name" value="ACRB_ACRD_ACRF FAMILY PROTEIN"/>
    <property type="match status" value="1"/>
</dbReference>
<dbReference type="PANTHER" id="PTHR32063">
    <property type="match status" value="1"/>
</dbReference>
<comment type="caution">
    <text evidence="2">The sequence shown here is derived from an EMBL/GenBank/DDBJ whole genome shotgun (WGS) entry which is preliminary data.</text>
</comment>
<feature type="transmembrane region" description="Helical" evidence="1">
    <location>
        <begin position="523"/>
        <end position="543"/>
    </location>
</feature>
<dbReference type="InterPro" id="IPR001036">
    <property type="entry name" value="Acrflvin-R"/>
</dbReference>
<feature type="transmembrane region" description="Helical" evidence="1">
    <location>
        <begin position="856"/>
        <end position="875"/>
    </location>
</feature>
<dbReference type="GO" id="GO:0005886">
    <property type="term" value="C:plasma membrane"/>
    <property type="evidence" value="ECO:0007669"/>
    <property type="project" value="TreeGrafter"/>
</dbReference>
<dbReference type="SUPFAM" id="SSF82693">
    <property type="entry name" value="Multidrug efflux transporter AcrB pore domain, PN1, PN2, PC1 and PC2 subdomains"/>
    <property type="match status" value="3"/>
</dbReference>
<keyword evidence="1" id="KW-1133">Transmembrane helix</keyword>
<dbReference type="PRINTS" id="PR00702">
    <property type="entry name" value="ACRIFLAVINRP"/>
</dbReference>
<evidence type="ECO:0000256" key="1">
    <source>
        <dbReference type="SAM" id="Phobius"/>
    </source>
</evidence>
<dbReference type="Gene3D" id="3.30.70.1320">
    <property type="entry name" value="Multidrug efflux transporter AcrB pore domain like"/>
    <property type="match status" value="1"/>
</dbReference>
<feature type="transmembrane region" description="Helical" evidence="1">
    <location>
        <begin position="17"/>
        <end position="34"/>
    </location>
</feature>
<name>S6W5G9_PSESF</name>
<dbReference type="EMBL" id="AOKG01000609">
    <property type="protein sequence ID" value="EPN59040.1"/>
    <property type="molecule type" value="Genomic_DNA"/>
</dbReference>
<keyword evidence="1" id="KW-0472">Membrane</keyword>
<dbReference type="GO" id="GO:0042910">
    <property type="term" value="F:xenobiotic transmembrane transporter activity"/>
    <property type="evidence" value="ECO:0007669"/>
    <property type="project" value="TreeGrafter"/>
</dbReference>
<dbReference type="SUPFAM" id="SSF82714">
    <property type="entry name" value="Multidrug efflux transporter AcrB TolC docking domain, DN and DC subdomains"/>
    <property type="match status" value="2"/>
</dbReference>
<evidence type="ECO:0000313" key="3">
    <source>
        <dbReference type="Proteomes" id="UP000015729"/>
    </source>
</evidence>
<dbReference type="Pfam" id="PF00873">
    <property type="entry name" value="ACR_tran"/>
    <property type="match status" value="1"/>
</dbReference>
<organism evidence="2 3">
    <name type="scientific">Pseudomonas syringae pv. actinidiae ICMP 18807</name>
    <dbReference type="NCBI Taxonomy" id="1194404"/>
    <lineage>
        <taxon>Bacteria</taxon>
        <taxon>Pseudomonadati</taxon>
        <taxon>Pseudomonadota</taxon>
        <taxon>Gammaproteobacteria</taxon>
        <taxon>Pseudomonadales</taxon>
        <taxon>Pseudomonadaceae</taxon>
        <taxon>Pseudomonas</taxon>
        <taxon>Pseudomonas syringae</taxon>
    </lineage>
</organism>
<dbReference type="Gene3D" id="3.30.70.1440">
    <property type="entry name" value="Multidrug efflux transporter AcrB pore domain"/>
    <property type="match status" value="1"/>
</dbReference>
<gene>
    <name evidence="2" type="ORF">A244_09440</name>
</gene>
<dbReference type="AlphaFoldDB" id="S6W5G9"/>
<feature type="transmembrane region" description="Helical" evidence="1">
    <location>
        <begin position="361"/>
        <end position="380"/>
    </location>
</feature>